<keyword evidence="1" id="KW-1133">Transmembrane helix</keyword>
<sequence length="185" mass="20986">MLKRDDKCNRKKLLIKELINDWDELNISFKALIIIGMILFIVVIFTAIYSDGVDEVRNSFEVVFRSTLASVFGFLLSSNIKANSSKRNNEIEKIKSKILSVQKELDSLDDTMELSDNECKLEELYTYKDINLVQIIIALSICIICIAIICILIITNNLDNLPAVSQIRDLMCSSIGFLIGESKKK</sequence>
<organism evidence="2 3">
    <name type="scientific">Terrisporobacter glycolicus ATCC 14880 = DSM 1288</name>
    <dbReference type="NCBI Taxonomy" id="1121315"/>
    <lineage>
        <taxon>Bacteria</taxon>
        <taxon>Bacillati</taxon>
        <taxon>Bacillota</taxon>
        <taxon>Clostridia</taxon>
        <taxon>Peptostreptococcales</taxon>
        <taxon>Peptostreptococcaceae</taxon>
        <taxon>Terrisporobacter</taxon>
    </lineage>
</organism>
<dbReference type="RefSeq" id="WP_018590298.1">
    <property type="nucleotide sequence ID" value="NZ_CP117523.1"/>
</dbReference>
<protein>
    <submittedName>
        <fullName evidence="2">Uncharacterized protein</fullName>
    </submittedName>
</protein>
<proteinExistence type="predicted"/>
<evidence type="ECO:0000313" key="2">
    <source>
        <dbReference type="EMBL" id="WWD83150.1"/>
    </source>
</evidence>
<name>A0ABZ2EUP3_9FIRM</name>
<feature type="transmembrane region" description="Helical" evidence="1">
    <location>
        <begin position="31"/>
        <end position="50"/>
    </location>
</feature>
<dbReference type="EMBL" id="CP117523">
    <property type="protein sequence ID" value="WWD83150.1"/>
    <property type="molecule type" value="Genomic_DNA"/>
</dbReference>
<feature type="transmembrane region" description="Helical" evidence="1">
    <location>
        <begin position="62"/>
        <end position="80"/>
    </location>
</feature>
<keyword evidence="3" id="KW-1185">Reference proteome</keyword>
<evidence type="ECO:0000313" key="3">
    <source>
        <dbReference type="Proteomes" id="UP001348492"/>
    </source>
</evidence>
<feature type="transmembrane region" description="Helical" evidence="1">
    <location>
        <begin position="130"/>
        <end position="154"/>
    </location>
</feature>
<reference evidence="2 3" key="1">
    <citation type="journal article" date="2023" name="PLoS ONE">
        <title>Genome-based metabolic and phylogenomic analysis of three Terrisporobacter species.</title>
        <authorList>
            <person name="Boer T."/>
            <person name="Bengelsdorf F.R."/>
            <person name="Bomeke M."/>
            <person name="Daniel R."/>
            <person name="Poehlein A."/>
        </authorList>
    </citation>
    <scope>NUCLEOTIDE SEQUENCE [LARGE SCALE GENOMIC DNA]</scope>
    <source>
        <strain evidence="2 3">DSM 1288</strain>
    </source>
</reference>
<keyword evidence="1" id="KW-0472">Membrane</keyword>
<gene>
    <name evidence="2" type="ORF">TEGL_15560</name>
</gene>
<accession>A0ABZ2EUP3</accession>
<keyword evidence="1" id="KW-0812">Transmembrane</keyword>
<evidence type="ECO:0000256" key="1">
    <source>
        <dbReference type="SAM" id="Phobius"/>
    </source>
</evidence>
<dbReference type="Proteomes" id="UP001348492">
    <property type="component" value="Chromosome"/>
</dbReference>